<dbReference type="Pfam" id="PF20252">
    <property type="entry name" value="BIG2_C"/>
    <property type="match status" value="1"/>
</dbReference>
<dbReference type="SUPFAM" id="SSF48425">
    <property type="entry name" value="Sec7 domain"/>
    <property type="match status" value="1"/>
</dbReference>
<dbReference type="InterPro" id="IPR032691">
    <property type="entry name" value="Mon2/Sec7/BIG1-like_HUS"/>
</dbReference>
<dbReference type="PANTHER" id="PTHR10663">
    <property type="entry name" value="GUANYL-NUCLEOTIDE EXCHANGE FACTOR"/>
    <property type="match status" value="1"/>
</dbReference>
<dbReference type="SUPFAM" id="SSF48371">
    <property type="entry name" value="ARM repeat"/>
    <property type="match status" value="2"/>
</dbReference>
<organism evidence="8 9">
    <name type="scientific">Lentinula lateritia</name>
    <dbReference type="NCBI Taxonomy" id="40482"/>
    <lineage>
        <taxon>Eukaryota</taxon>
        <taxon>Fungi</taxon>
        <taxon>Dikarya</taxon>
        <taxon>Basidiomycota</taxon>
        <taxon>Agaricomycotina</taxon>
        <taxon>Agaricomycetes</taxon>
        <taxon>Agaricomycetidae</taxon>
        <taxon>Agaricales</taxon>
        <taxon>Marasmiineae</taxon>
        <taxon>Omphalotaceae</taxon>
        <taxon>Lentinula</taxon>
    </lineage>
</organism>
<dbReference type="Pfam" id="PF09324">
    <property type="entry name" value="Sec7-like_HDS"/>
    <property type="match status" value="1"/>
</dbReference>
<feature type="region of interest" description="Disordered" evidence="6">
    <location>
        <begin position="603"/>
        <end position="650"/>
    </location>
</feature>
<evidence type="ECO:0000256" key="5">
    <source>
        <dbReference type="ARBA" id="ARBA00060451"/>
    </source>
</evidence>
<dbReference type="Gene3D" id="1.10.1000.11">
    <property type="entry name" value="Arf Nucleotide-binding Site Opener,domain 2"/>
    <property type="match status" value="1"/>
</dbReference>
<name>A0A9W9AGM1_9AGAR</name>
<dbReference type="Pfam" id="PF01369">
    <property type="entry name" value="Sec7"/>
    <property type="match status" value="1"/>
</dbReference>
<reference evidence="8" key="2">
    <citation type="journal article" date="2023" name="Proc. Natl. Acad. Sci. U.S.A.">
        <title>A global phylogenomic analysis of the shiitake genus Lentinula.</title>
        <authorList>
            <person name="Sierra-Patev S."/>
            <person name="Min B."/>
            <person name="Naranjo-Ortiz M."/>
            <person name="Looney B."/>
            <person name="Konkel Z."/>
            <person name="Slot J.C."/>
            <person name="Sakamoto Y."/>
            <person name="Steenwyk J.L."/>
            <person name="Rokas A."/>
            <person name="Carro J."/>
            <person name="Camarero S."/>
            <person name="Ferreira P."/>
            <person name="Molpeceres G."/>
            <person name="Ruiz-Duenas F.J."/>
            <person name="Serrano A."/>
            <person name="Henrissat B."/>
            <person name="Drula E."/>
            <person name="Hughes K.W."/>
            <person name="Mata J.L."/>
            <person name="Ishikawa N.K."/>
            <person name="Vargas-Isla R."/>
            <person name="Ushijima S."/>
            <person name="Smith C.A."/>
            <person name="Donoghue J."/>
            <person name="Ahrendt S."/>
            <person name="Andreopoulos W."/>
            <person name="He G."/>
            <person name="LaButti K."/>
            <person name="Lipzen A."/>
            <person name="Ng V."/>
            <person name="Riley R."/>
            <person name="Sandor L."/>
            <person name="Barry K."/>
            <person name="Martinez A.T."/>
            <person name="Xiao Y."/>
            <person name="Gibbons J.G."/>
            <person name="Terashima K."/>
            <person name="Grigoriev I.V."/>
            <person name="Hibbett D."/>
        </authorList>
    </citation>
    <scope>NUCLEOTIDE SEQUENCE</scope>
    <source>
        <strain evidence="8">Sp2 HRB7682 ss15</strain>
    </source>
</reference>
<dbReference type="InterPro" id="IPR016024">
    <property type="entry name" value="ARM-type_fold"/>
</dbReference>
<evidence type="ECO:0000256" key="2">
    <source>
        <dbReference type="ARBA" id="ARBA00022490"/>
    </source>
</evidence>
<dbReference type="PROSITE" id="PS50190">
    <property type="entry name" value="SEC7"/>
    <property type="match status" value="1"/>
</dbReference>
<dbReference type="Pfam" id="PF16213">
    <property type="entry name" value="DCB"/>
    <property type="match status" value="1"/>
</dbReference>
<evidence type="ECO:0000313" key="9">
    <source>
        <dbReference type="Proteomes" id="UP001150238"/>
    </source>
</evidence>
<dbReference type="InterPro" id="IPR015403">
    <property type="entry name" value="Mon2/Sec7/BIG1-like_HDS"/>
</dbReference>
<dbReference type="InterPro" id="IPR046455">
    <property type="entry name" value="Sec7/BIG1-like_C"/>
</dbReference>
<feature type="compositionally biased region" description="Polar residues" evidence="6">
    <location>
        <begin position="688"/>
        <end position="704"/>
    </location>
</feature>
<keyword evidence="3" id="KW-0653">Protein transport</keyword>
<feature type="domain" description="SEC7" evidence="7">
    <location>
        <begin position="743"/>
        <end position="932"/>
    </location>
</feature>
<dbReference type="CDD" id="cd00171">
    <property type="entry name" value="Sec7"/>
    <property type="match status" value="1"/>
</dbReference>
<feature type="region of interest" description="Disordered" evidence="6">
    <location>
        <begin position="308"/>
        <end position="382"/>
    </location>
</feature>
<dbReference type="Gene3D" id="1.10.220.20">
    <property type="match status" value="1"/>
</dbReference>
<evidence type="ECO:0000256" key="3">
    <source>
        <dbReference type="ARBA" id="ARBA00022927"/>
    </source>
</evidence>
<reference evidence="8" key="1">
    <citation type="submission" date="2022-08" db="EMBL/GenBank/DDBJ databases">
        <authorList>
            <consortium name="DOE Joint Genome Institute"/>
            <person name="Min B."/>
            <person name="Riley R."/>
            <person name="Sierra-Patev S."/>
            <person name="Naranjo-Ortiz M."/>
            <person name="Looney B."/>
            <person name="Konkel Z."/>
            <person name="Slot J.C."/>
            <person name="Sakamoto Y."/>
            <person name="Steenwyk J.L."/>
            <person name="Rokas A."/>
            <person name="Carro J."/>
            <person name="Camarero S."/>
            <person name="Ferreira P."/>
            <person name="Molpeceres G."/>
            <person name="Ruiz-Duenas F.J."/>
            <person name="Serrano A."/>
            <person name="Henrissat B."/>
            <person name="Drula E."/>
            <person name="Hughes K.W."/>
            <person name="Mata J.L."/>
            <person name="Ishikawa N.K."/>
            <person name="Vargas-Isla R."/>
            <person name="Ushijima S."/>
            <person name="Smith C.A."/>
            <person name="Ahrendt S."/>
            <person name="Andreopoulos W."/>
            <person name="He G."/>
            <person name="Labutti K."/>
            <person name="Lipzen A."/>
            <person name="Ng V."/>
            <person name="Sandor L."/>
            <person name="Barry K."/>
            <person name="Martinez A.T."/>
            <person name="Xiao Y."/>
            <person name="Gibbons J.G."/>
            <person name="Terashima K."/>
            <person name="Hibbett D.S."/>
            <person name="Grigoriev I.V."/>
        </authorList>
    </citation>
    <scope>NUCLEOTIDE SEQUENCE</scope>
    <source>
        <strain evidence="8">Sp2 HRB7682 ss15</strain>
    </source>
</reference>
<keyword evidence="1" id="KW-0813">Transport</keyword>
<feature type="compositionally biased region" description="Polar residues" evidence="6">
    <location>
        <begin position="308"/>
        <end position="321"/>
    </location>
</feature>
<dbReference type="FunFam" id="1.10.220.20:FF:000002">
    <property type="entry name" value="Brefeldin A-inhibited guanine nucleotide-exchange protein 1"/>
    <property type="match status" value="1"/>
</dbReference>
<dbReference type="InterPro" id="IPR032629">
    <property type="entry name" value="DCB_dom"/>
</dbReference>
<evidence type="ECO:0000256" key="4">
    <source>
        <dbReference type="ARBA" id="ARBA00023136"/>
    </source>
</evidence>
<dbReference type="GO" id="GO:0030663">
    <property type="term" value="C:COPI-coated vesicle membrane"/>
    <property type="evidence" value="ECO:0007669"/>
    <property type="project" value="UniProtKB-SubCell"/>
</dbReference>
<evidence type="ECO:0000256" key="6">
    <source>
        <dbReference type="SAM" id="MobiDB-lite"/>
    </source>
</evidence>
<accession>A0A9W9AGM1</accession>
<sequence length="1828" mass="203626">MDGNAGPVDEAVIAVSDSRIPAPNSDAQERELLVPEPESSLELTPTLKSAEPSSSTVQEIPPVPSSPVFNPNTFKESHHPKTPGSPLSSNSVTHRRSLTISRGNNSVSAVLISSALETIASSKDAKRSAPLKESTQKALDLIRSNQGGDHPKEIFEPLRLACETRNEKLMIASLDCISKLISYSFFAESPLSANSDYNSPPNSPGPSLEDNLPSLVDLVAHTITACHTENTPDAVSLQIVKALLSLVLSPTVLVHHSSLLKAVRTVYNVFLLSTDPVNQMVAQGGLTQMVHHVFTRCRIGDYPPSIDSATLSRSPSQTSFASPKHLPFTIPSPRTPTAINGRNTPDSYTKDNASASTASLPQETASPLPVTTEKDDESGPRTPKAFVNVAEAMESHEQFGHSGFGRKGLSTKDMFVKDAFLVLRALCKLTMKPLNNESERDVKSHAMRSKLLSLHLVLTVLNTHMPLFIDPSAIIYSNSSNEATTFVQAINQYLCLTVSRNAISPVPQVFDISVEIFWRMLSGMRTKLKKEIEVLLHEIYIPILEMRTSTLKQKAVILGMFSRLCQDPQALVDIYLNYDCDSEAVDNIYEHLINVISKIATSPSTNQHHKTNEPPSPAVTPNSSKQSGKNSTIPPSLSTTAMSVSGSMDTSTMGLSEAQLRRQGLECLVAILRSLVAWGTAAGKSTEDGNTLVGSESGTVSQNGEEAPRDSMVADSSLDRLATEPSSEQLRQPTPELADDPSRFESAKQKKTTLLEGIRRFNFKPKRGISFLIENGFILSKTPQAIANFLLHTDGLSKSMIGEYLGEGGEENIAIMHAFVDQLDFNNLAFVDALRLFLQSFRLPGEAQKIDRFMLKFAERYVAGNTQTAFANADTAYVLAYSVVLLNTDAHNPQVKKRMTKQDFIKNNRGINDGADLPEDLLGPIFDEITSNEIKMKDEVEAITVSATGPGIASALANVGRDLQREAYVMQSSGMLNKTEAMFKTLMRTQRKGSNAGNQFFSASHFVHVRPMFEVAWIPFLAGLSGPLQETDDLEIVALCLDGFKSAIKIVCFFDLELERNAFVTTLAKFTFLNNLGEMKTKNMEAIKALLDVAVTEGNHLRGSWHEVLTCVSQLEHMQLISSGVDVPEKKGRPRKLPAEELANESRSTHITVAADMVFSLSHFLSGTAIVDFVQALSDVSWEEIQSSGLSQHPRMFSLQKLVEISYYNMNRIRLEWLNLWDIIGEHFNQVCCHNNPHVGFFALDSLRQLAMRFLEKEELPLFKFQKDFLKPFEHTMIHNTNPEIRDMVLQCLQQMIQARVQNMRSGWRTMFGVFQAASKVLTERIPNSAFEIVTKLNRDHFSDIVRNGAFSDLVVCITDFCKVSKYQKISLLAIGMLRGVIPVMLDCAECGWSTGPSSETNSSMDDGMVKYWYPILFAFYDIIMNGEDLEVRRLALDSLFTTLKTYGDTYPLEFWDTVCKKTLFPIFAVLKSSQDLSRFSTQEDMSVWLSTTMIQALRDLIDLYTYHFTILERFLDGLLDLLCVCICQENDTLARIGTSCLQQLLENNVSKLSPARWERVATTFVRLFKTTTPHQLFDETLREEIADSSSEIAEETNGQTILPAPLSEQARTSSLPSLAERRRIFKQIIVKCVLQLLLIETTNDLLRNENVYNTIPPEQLLKLMGVLDHSYQFARMFNEDKDLRTGLWKVGFMKHLPNLLKQESSSASTLVHVLLRMYYDPRPAHQTARSQIADRFLPLSLGVVEDYNKLRSDSQAKNIIAWTPVVEEILDGFCRFDDKAFARYLPAIYPLAADLLARELPTSVRQCLRTYFIRVGHTQGIIDKHSS</sequence>
<proteinExistence type="predicted"/>
<comment type="caution">
    <text evidence="8">The sequence shown here is derived from an EMBL/GenBank/DDBJ whole genome shotgun (WGS) entry which is preliminary data.</text>
</comment>
<feature type="region of interest" description="Disordered" evidence="6">
    <location>
        <begin position="683"/>
        <end position="746"/>
    </location>
</feature>
<protein>
    <submittedName>
        <fullName evidence="8">Sec7-domain-containing protein</fullName>
    </submittedName>
</protein>
<dbReference type="GO" id="GO:0015031">
    <property type="term" value="P:protein transport"/>
    <property type="evidence" value="ECO:0007669"/>
    <property type="project" value="UniProtKB-KW"/>
</dbReference>
<evidence type="ECO:0000313" key="8">
    <source>
        <dbReference type="EMBL" id="KAJ4481499.1"/>
    </source>
</evidence>
<dbReference type="SMART" id="SM00222">
    <property type="entry name" value="Sec7"/>
    <property type="match status" value="1"/>
</dbReference>
<dbReference type="GO" id="GO:0032012">
    <property type="term" value="P:regulation of ARF protein signal transduction"/>
    <property type="evidence" value="ECO:0007669"/>
    <property type="project" value="InterPro"/>
</dbReference>
<dbReference type="Pfam" id="PF12783">
    <property type="entry name" value="Sec7-like_HUS"/>
    <property type="match status" value="1"/>
</dbReference>
<evidence type="ECO:0000256" key="1">
    <source>
        <dbReference type="ARBA" id="ARBA00022448"/>
    </source>
</evidence>
<dbReference type="PANTHER" id="PTHR10663:SF375">
    <property type="entry name" value="LD29171P"/>
    <property type="match status" value="1"/>
</dbReference>
<dbReference type="FunFam" id="1.10.1000.11:FF:000003">
    <property type="entry name" value="Brefeldin A-inhibited guanine nucleotide-exchange protein 1"/>
    <property type="match status" value="1"/>
</dbReference>
<feature type="compositionally biased region" description="Low complexity" evidence="6">
    <location>
        <begin position="34"/>
        <end position="47"/>
    </location>
</feature>
<comment type="subcellular location">
    <subcellularLocation>
        <location evidence="5">Cytoplasmic vesicle</location>
        <location evidence="5">COPI-coated vesicle membrane</location>
    </subcellularLocation>
</comment>
<feature type="region of interest" description="Disordered" evidence="6">
    <location>
        <begin position="1"/>
        <end position="95"/>
    </location>
</feature>
<dbReference type="InterPro" id="IPR023394">
    <property type="entry name" value="Sec7_C_sf"/>
</dbReference>
<evidence type="ECO:0000259" key="7">
    <source>
        <dbReference type="PROSITE" id="PS50190"/>
    </source>
</evidence>
<dbReference type="InterPro" id="IPR035999">
    <property type="entry name" value="Sec7_dom_sf"/>
</dbReference>
<dbReference type="Proteomes" id="UP001150238">
    <property type="component" value="Unassembled WGS sequence"/>
</dbReference>
<feature type="compositionally biased region" description="Polar residues" evidence="6">
    <location>
        <begin position="619"/>
        <end position="650"/>
    </location>
</feature>
<dbReference type="EMBL" id="JANVFS010000014">
    <property type="protein sequence ID" value="KAJ4481499.1"/>
    <property type="molecule type" value="Genomic_DNA"/>
</dbReference>
<gene>
    <name evidence="8" type="ORF">C8J55DRAFT_535748</name>
</gene>
<keyword evidence="2" id="KW-0963">Cytoplasm</keyword>
<feature type="compositionally biased region" description="Polar residues" evidence="6">
    <location>
        <begin position="335"/>
        <end position="365"/>
    </location>
</feature>
<feature type="compositionally biased region" description="Polar residues" evidence="6">
    <location>
        <begin position="85"/>
        <end position="95"/>
    </location>
</feature>
<dbReference type="GO" id="GO:0005085">
    <property type="term" value="F:guanyl-nucleotide exchange factor activity"/>
    <property type="evidence" value="ECO:0007669"/>
    <property type="project" value="InterPro"/>
</dbReference>
<dbReference type="InterPro" id="IPR000904">
    <property type="entry name" value="Sec7_dom"/>
</dbReference>
<keyword evidence="4" id="KW-0472">Membrane</keyword>